<gene>
    <name evidence="1" type="ORF">L9F63_024441</name>
</gene>
<organism evidence="1 2">
    <name type="scientific">Diploptera punctata</name>
    <name type="common">Pacific beetle cockroach</name>
    <dbReference type="NCBI Taxonomy" id="6984"/>
    <lineage>
        <taxon>Eukaryota</taxon>
        <taxon>Metazoa</taxon>
        <taxon>Ecdysozoa</taxon>
        <taxon>Arthropoda</taxon>
        <taxon>Hexapoda</taxon>
        <taxon>Insecta</taxon>
        <taxon>Pterygota</taxon>
        <taxon>Neoptera</taxon>
        <taxon>Polyneoptera</taxon>
        <taxon>Dictyoptera</taxon>
        <taxon>Blattodea</taxon>
        <taxon>Blaberoidea</taxon>
        <taxon>Blaberidae</taxon>
        <taxon>Diplopterinae</taxon>
        <taxon>Diploptera</taxon>
    </lineage>
</organism>
<evidence type="ECO:0000313" key="2">
    <source>
        <dbReference type="Proteomes" id="UP001233999"/>
    </source>
</evidence>
<protein>
    <submittedName>
        <fullName evidence="1">Uncharacterized protein</fullName>
    </submittedName>
</protein>
<dbReference type="AlphaFoldDB" id="A0AAD7ZFM0"/>
<reference evidence="1" key="2">
    <citation type="submission" date="2023-05" db="EMBL/GenBank/DDBJ databases">
        <authorList>
            <person name="Fouks B."/>
        </authorList>
    </citation>
    <scope>NUCLEOTIDE SEQUENCE</scope>
    <source>
        <strain evidence="1">Stay&amp;Tobe</strain>
        <tissue evidence="1">Testes</tissue>
    </source>
</reference>
<keyword evidence="2" id="KW-1185">Reference proteome</keyword>
<sequence>PNGSDRTGLDYRLQSLAAPYGTQGSDRDRLRNQILEAPHVRFIFCSCLISDRLAYQAASLAA</sequence>
<reference evidence="1" key="1">
    <citation type="journal article" date="2023" name="IScience">
        <title>Live-bearing cockroach genome reveals convergent evolutionary mechanisms linked to viviparity in insects and beyond.</title>
        <authorList>
            <person name="Fouks B."/>
            <person name="Harrison M.C."/>
            <person name="Mikhailova A.A."/>
            <person name="Marchal E."/>
            <person name="English S."/>
            <person name="Carruthers M."/>
            <person name="Jennings E.C."/>
            <person name="Chiamaka E.L."/>
            <person name="Frigard R.A."/>
            <person name="Pippel M."/>
            <person name="Attardo G.M."/>
            <person name="Benoit J.B."/>
            <person name="Bornberg-Bauer E."/>
            <person name="Tobe S.S."/>
        </authorList>
    </citation>
    <scope>NUCLEOTIDE SEQUENCE</scope>
    <source>
        <strain evidence="1">Stay&amp;Tobe</strain>
    </source>
</reference>
<dbReference type="Proteomes" id="UP001233999">
    <property type="component" value="Unassembled WGS sequence"/>
</dbReference>
<proteinExistence type="predicted"/>
<name>A0AAD7ZFM0_DIPPU</name>
<evidence type="ECO:0000313" key="1">
    <source>
        <dbReference type="EMBL" id="KAJ9579450.1"/>
    </source>
</evidence>
<accession>A0AAD7ZFM0</accession>
<dbReference type="EMBL" id="JASPKZ010008416">
    <property type="protein sequence ID" value="KAJ9579450.1"/>
    <property type="molecule type" value="Genomic_DNA"/>
</dbReference>
<feature type="non-terminal residue" evidence="1">
    <location>
        <position position="1"/>
    </location>
</feature>
<feature type="non-terminal residue" evidence="1">
    <location>
        <position position="62"/>
    </location>
</feature>
<comment type="caution">
    <text evidence="1">The sequence shown here is derived from an EMBL/GenBank/DDBJ whole genome shotgun (WGS) entry which is preliminary data.</text>
</comment>